<comment type="caution">
    <text evidence="1">The sequence shown here is derived from an EMBL/GenBank/DDBJ whole genome shotgun (WGS) entry which is preliminary data.</text>
</comment>
<dbReference type="Gene3D" id="3.30.420.40">
    <property type="match status" value="1"/>
</dbReference>
<dbReference type="PANTHER" id="PTHR14187">
    <property type="entry name" value="ALPHA KINASE/ELONGATION FACTOR 2 KINASE"/>
    <property type="match status" value="1"/>
</dbReference>
<proteinExistence type="predicted"/>
<sequence>MAKYIRKVFKKKKSKKRTEDIPVASEVSDDYEELHLYEVEEESRYDHVEFNQNAASVKPEEDQPTESSIDLNYLLVAAIDLGTAASGYAFSFRNDFKANPLKISTHIWTAATTVLRSAKTPTCILFNPEGNFEAFGYEAQNKFSSLITDEENVEEWYYFDNFKMSLYECKDLTFHTEIKATNGKPLPAITVFSESIKYLKNHLTNRCLNMTCGLKDEDILWTLTVPAIWNDKAKLFMRRAAEMAGIPRSQLLLALEPEAGAIFCKHIPVEVRRFDEKDEVEGFQNGSRYMVIDAGGGTVDITIHEVVDEQNIREIYAANGGPWGGNNINKAFIDFLNELFGVETFEEFQRKCVDDCIDIIREFENKKQTMKIDDSNANRIKTHFKSTRIIIPDDASLSVLKGAVIFGHDSRIVSSRVLKCSYGIECSNDFIEGVHDKSKLYTNPLGIVKCRHVFGMIAKMGQSVERSCASKERYLLVDEPHIERAEIAIYVSTIYENPKYITDEGCRKIGYFVTRLKGDKDSVRRKLYFSLKFGETEVKVLCRQDGSTEISEKLLDLLGEDEHTAISTNT</sequence>
<evidence type="ECO:0000313" key="1">
    <source>
        <dbReference type="EMBL" id="VDI42950.1"/>
    </source>
</evidence>
<dbReference type="CDD" id="cd10229">
    <property type="entry name" value="ASKHA_NBD_HSP70_HSPA12"/>
    <property type="match status" value="1"/>
</dbReference>
<accession>A0A8B6F3C5</accession>
<protein>
    <submittedName>
        <fullName evidence="1">Uncharacterized protein</fullName>
    </submittedName>
</protein>
<reference evidence="1" key="1">
    <citation type="submission" date="2018-11" db="EMBL/GenBank/DDBJ databases">
        <authorList>
            <person name="Alioto T."/>
            <person name="Alioto T."/>
        </authorList>
    </citation>
    <scope>NUCLEOTIDE SEQUENCE</scope>
</reference>
<dbReference type="AlphaFoldDB" id="A0A8B6F3C5"/>
<keyword evidence="2" id="KW-1185">Reference proteome</keyword>
<dbReference type="PANTHER" id="PTHR14187:SF5">
    <property type="entry name" value="HEAT SHOCK 70 KDA PROTEIN 12A"/>
    <property type="match status" value="1"/>
</dbReference>
<dbReference type="SUPFAM" id="SSF53067">
    <property type="entry name" value="Actin-like ATPase domain"/>
    <property type="match status" value="2"/>
</dbReference>
<evidence type="ECO:0000313" key="2">
    <source>
        <dbReference type="Proteomes" id="UP000596742"/>
    </source>
</evidence>
<dbReference type="Proteomes" id="UP000596742">
    <property type="component" value="Unassembled WGS sequence"/>
</dbReference>
<gene>
    <name evidence="1" type="ORF">MGAL_10B003250</name>
</gene>
<name>A0A8B6F3C5_MYTGA</name>
<dbReference type="InterPro" id="IPR043129">
    <property type="entry name" value="ATPase_NBD"/>
</dbReference>
<dbReference type="EMBL" id="UYJE01006089">
    <property type="protein sequence ID" value="VDI42950.1"/>
    <property type="molecule type" value="Genomic_DNA"/>
</dbReference>
<organism evidence="1 2">
    <name type="scientific">Mytilus galloprovincialis</name>
    <name type="common">Mediterranean mussel</name>
    <dbReference type="NCBI Taxonomy" id="29158"/>
    <lineage>
        <taxon>Eukaryota</taxon>
        <taxon>Metazoa</taxon>
        <taxon>Spiralia</taxon>
        <taxon>Lophotrochozoa</taxon>
        <taxon>Mollusca</taxon>
        <taxon>Bivalvia</taxon>
        <taxon>Autobranchia</taxon>
        <taxon>Pteriomorphia</taxon>
        <taxon>Mytilida</taxon>
        <taxon>Mytiloidea</taxon>
        <taxon>Mytilidae</taxon>
        <taxon>Mytilinae</taxon>
        <taxon>Mytilus</taxon>
    </lineage>
</organism>
<dbReference type="OrthoDB" id="6124427at2759"/>